<evidence type="ECO:0000259" key="6">
    <source>
        <dbReference type="Pfam" id="PF25137"/>
    </source>
</evidence>
<feature type="domain" description="Alcohol dehydrogenase iron-type/glycerol dehydrogenase GldA" evidence="5">
    <location>
        <begin position="31"/>
        <end position="196"/>
    </location>
</feature>
<dbReference type="SUPFAM" id="SSF56796">
    <property type="entry name" value="Dehydroquinate synthase-like"/>
    <property type="match status" value="1"/>
</dbReference>
<evidence type="ECO:0000313" key="8">
    <source>
        <dbReference type="Proteomes" id="UP001597044"/>
    </source>
</evidence>
<comment type="similarity">
    <text evidence="2">Belongs to the iron-containing alcohol dehydrogenase family.</text>
</comment>
<evidence type="ECO:0000256" key="4">
    <source>
        <dbReference type="ARBA" id="ARBA00023027"/>
    </source>
</evidence>
<keyword evidence="3" id="KW-0560">Oxidoreductase</keyword>
<dbReference type="InterPro" id="IPR018211">
    <property type="entry name" value="ADH_Fe_CS"/>
</dbReference>
<dbReference type="RefSeq" id="WP_379068700.1">
    <property type="nucleotide sequence ID" value="NZ_JBHTIT010000001.1"/>
</dbReference>
<dbReference type="PANTHER" id="PTHR11496:SF102">
    <property type="entry name" value="ALCOHOL DEHYDROGENASE 4"/>
    <property type="match status" value="1"/>
</dbReference>
<dbReference type="PROSITE" id="PS00060">
    <property type="entry name" value="ADH_IRON_2"/>
    <property type="match status" value="1"/>
</dbReference>
<dbReference type="Pfam" id="PF00465">
    <property type="entry name" value="Fe-ADH"/>
    <property type="match status" value="1"/>
</dbReference>
<dbReference type="EMBL" id="JBHTIT010000001">
    <property type="protein sequence ID" value="MFD0949241.1"/>
    <property type="molecule type" value="Genomic_DNA"/>
</dbReference>
<dbReference type="Gene3D" id="1.20.1090.10">
    <property type="entry name" value="Dehydroquinate synthase-like - alpha domain"/>
    <property type="match status" value="1"/>
</dbReference>
<sequence>MSATTNRLKSLPKLSALWAIIKVLSMPRPLVMLGEGSAQRLCRSMADQGITRVLVITDDVLAKLGTVDPLIAELKSHGVETTLFTGVRPDPTFEVVEAGLAACKAARANAILVVGGGSAIDAGKVIALAASTGKTPQQLVGVLKGRKPSLPFFVVTSTSGTGSEASVAAVISDSTTHIKSLLVDPAMVPRAAALDPLITQGMPASVTAETGVDALTHALEGWVSGFSNAETDGYNSTAVRMIFKHLETACNEPKNLAAREAMALASHYAGICLNITAVGYVHAIAHQLGANYGVPHGRANAMVLPHVLTFNKPNCLKKYALLARDLGFASAQQNDSAAADALISNVHELLSRLPLKNQGDLIKRSDYERIAHDALTEAHGMYSVPRYMVEADVYRMLDGVVAAAR</sequence>
<dbReference type="CDD" id="cd08189">
    <property type="entry name" value="Fe-ADH-like"/>
    <property type="match status" value="1"/>
</dbReference>
<dbReference type="Proteomes" id="UP001597044">
    <property type="component" value="Unassembled WGS sequence"/>
</dbReference>
<comment type="cofactor">
    <cofactor evidence="1">
        <name>Fe cation</name>
        <dbReference type="ChEBI" id="CHEBI:24875"/>
    </cofactor>
</comment>
<name>A0ABW3HCP1_9GAMM</name>
<dbReference type="Pfam" id="PF25137">
    <property type="entry name" value="ADH_Fe_C"/>
    <property type="match status" value="1"/>
</dbReference>
<reference evidence="8" key="1">
    <citation type="journal article" date="2019" name="Int. J. Syst. Evol. Microbiol.">
        <title>The Global Catalogue of Microorganisms (GCM) 10K type strain sequencing project: providing services to taxonomists for standard genome sequencing and annotation.</title>
        <authorList>
            <consortium name="The Broad Institute Genomics Platform"/>
            <consortium name="The Broad Institute Genome Sequencing Center for Infectious Disease"/>
            <person name="Wu L."/>
            <person name="Ma J."/>
        </authorList>
    </citation>
    <scope>NUCLEOTIDE SEQUENCE [LARGE SCALE GENOMIC DNA]</scope>
    <source>
        <strain evidence="8">CCUG 63419</strain>
    </source>
</reference>
<gene>
    <name evidence="7" type="ORF">ACFQ0F_02360</name>
</gene>
<accession>A0ABW3HCP1</accession>
<comment type="caution">
    <text evidence="7">The sequence shown here is derived from an EMBL/GenBank/DDBJ whole genome shotgun (WGS) entry which is preliminary data.</text>
</comment>
<evidence type="ECO:0000256" key="2">
    <source>
        <dbReference type="ARBA" id="ARBA00007358"/>
    </source>
</evidence>
<evidence type="ECO:0000256" key="3">
    <source>
        <dbReference type="ARBA" id="ARBA00023002"/>
    </source>
</evidence>
<evidence type="ECO:0000313" key="7">
    <source>
        <dbReference type="EMBL" id="MFD0949241.1"/>
    </source>
</evidence>
<dbReference type="InterPro" id="IPR039697">
    <property type="entry name" value="Alcohol_dehydrogenase_Fe"/>
</dbReference>
<proteinExistence type="inferred from homology"/>
<feature type="domain" description="Fe-containing alcohol dehydrogenase-like C-terminal" evidence="6">
    <location>
        <begin position="207"/>
        <end position="397"/>
    </location>
</feature>
<evidence type="ECO:0000256" key="1">
    <source>
        <dbReference type="ARBA" id="ARBA00001962"/>
    </source>
</evidence>
<evidence type="ECO:0000259" key="5">
    <source>
        <dbReference type="Pfam" id="PF00465"/>
    </source>
</evidence>
<dbReference type="InterPro" id="IPR056798">
    <property type="entry name" value="ADH_Fe_C"/>
</dbReference>
<keyword evidence="8" id="KW-1185">Reference proteome</keyword>
<protein>
    <submittedName>
        <fullName evidence="7">Iron-containing alcohol dehydrogenase</fullName>
    </submittedName>
</protein>
<organism evidence="7 8">
    <name type="scientific">Paraperlucidibaca wandonensis</name>
    <dbReference type="NCBI Taxonomy" id="1268273"/>
    <lineage>
        <taxon>Bacteria</taxon>
        <taxon>Pseudomonadati</taxon>
        <taxon>Pseudomonadota</taxon>
        <taxon>Gammaproteobacteria</taxon>
        <taxon>Moraxellales</taxon>
        <taxon>Moraxellaceae</taxon>
        <taxon>Paraperlucidibaca</taxon>
    </lineage>
</organism>
<dbReference type="PANTHER" id="PTHR11496">
    <property type="entry name" value="ALCOHOL DEHYDROGENASE"/>
    <property type="match status" value="1"/>
</dbReference>
<keyword evidence="4" id="KW-0520">NAD</keyword>
<dbReference type="InterPro" id="IPR001670">
    <property type="entry name" value="ADH_Fe/GldA"/>
</dbReference>
<dbReference type="Gene3D" id="3.40.50.1970">
    <property type="match status" value="1"/>
</dbReference>